<reference evidence="1 2" key="1">
    <citation type="submission" date="2017-07" db="EMBL/GenBank/DDBJ databases">
        <authorList>
            <person name="Sun Z.S."/>
            <person name="Albrecht U."/>
            <person name="Echele G."/>
            <person name="Lee C.C."/>
        </authorList>
    </citation>
    <scope>NUCLEOTIDE SEQUENCE [LARGE SCALE GENOMIC DNA]</scope>
    <source>
        <strain evidence="1 2">CGMCC 1.12672</strain>
    </source>
</reference>
<proteinExistence type="predicted"/>
<accession>A0A285QEG8</accession>
<evidence type="ECO:0000313" key="2">
    <source>
        <dbReference type="Proteomes" id="UP000219494"/>
    </source>
</evidence>
<evidence type="ECO:0000313" key="1">
    <source>
        <dbReference type="EMBL" id="SOB79874.1"/>
    </source>
</evidence>
<gene>
    <name evidence="1" type="ORF">SAMN06297144_0776</name>
</gene>
<name>A0A285QEG8_9SPHN</name>
<dbReference type="Proteomes" id="UP000219494">
    <property type="component" value="Unassembled WGS sequence"/>
</dbReference>
<evidence type="ECO:0008006" key="3">
    <source>
        <dbReference type="Google" id="ProtNLM"/>
    </source>
</evidence>
<dbReference type="EMBL" id="OBMI01000001">
    <property type="protein sequence ID" value="SOB79874.1"/>
    <property type="molecule type" value="Genomic_DNA"/>
</dbReference>
<dbReference type="OrthoDB" id="7583078at2"/>
<organism evidence="1 2">
    <name type="scientific">Sphingomonas guangdongensis</name>
    <dbReference type="NCBI Taxonomy" id="1141890"/>
    <lineage>
        <taxon>Bacteria</taxon>
        <taxon>Pseudomonadati</taxon>
        <taxon>Pseudomonadota</taxon>
        <taxon>Alphaproteobacteria</taxon>
        <taxon>Sphingomonadales</taxon>
        <taxon>Sphingomonadaceae</taxon>
        <taxon>Sphingomonas</taxon>
    </lineage>
</organism>
<dbReference type="AlphaFoldDB" id="A0A285QEG8"/>
<sequence>MAQAAWQAGGAGARADLVSRIDAVAGRLDRLGATQLLDEVDTILSLARRHNIGPAITVAHALRAAVGRGEAGAMIQGWLQILRDSVACGRGDAEARDTFAAACHLRLNG</sequence>
<keyword evidence="2" id="KW-1185">Reference proteome</keyword>
<dbReference type="RefSeq" id="WP_097062637.1">
    <property type="nucleotide sequence ID" value="NZ_OBMI01000001.1"/>
</dbReference>
<protein>
    <recommendedName>
        <fullName evidence="3">Hpt domain-containing protein</fullName>
    </recommendedName>
</protein>